<dbReference type="AlphaFoldDB" id="D2VCS9"/>
<reference evidence="2 3" key="1">
    <citation type="journal article" date="2010" name="Cell">
        <title>The genome of Naegleria gruberi illuminates early eukaryotic versatility.</title>
        <authorList>
            <person name="Fritz-Laylin L.K."/>
            <person name="Prochnik S.E."/>
            <person name="Ginger M.L."/>
            <person name="Dacks J.B."/>
            <person name="Carpenter M.L."/>
            <person name="Field M.C."/>
            <person name="Kuo A."/>
            <person name="Paredez A."/>
            <person name="Chapman J."/>
            <person name="Pham J."/>
            <person name="Shu S."/>
            <person name="Neupane R."/>
            <person name="Cipriano M."/>
            <person name="Mancuso J."/>
            <person name="Tu H."/>
            <person name="Salamov A."/>
            <person name="Lindquist E."/>
            <person name="Shapiro H."/>
            <person name="Lucas S."/>
            <person name="Grigoriev I.V."/>
            <person name="Cande W.Z."/>
            <person name="Fulton C."/>
            <person name="Rokhsar D.S."/>
            <person name="Dawson S.C."/>
        </authorList>
    </citation>
    <scope>NUCLEOTIDE SEQUENCE [LARGE SCALE GENOMIC DNA]</scope>
    <source>
        <strain evidence="2 3">NEG-M</strain>
    </source>
</reference>
<dbReference type="VEuPathDB" id="AmoebaDB:NAEGRDRAFT_66679"/>
<dbReference type="KEGG" id="ngr:NAEGRDRAFT_66679"/>
<feature type="transmembrane region" description="Helical" evidence="1">
    <location>
        <begin position="23"/>
        <end position="50"/>
    </location>
</feature>
<dbReference type="EMBL" id="GG738863">
    <property type="protein sequence ID" value="EFC45472.1"/>
    <property type="molecule type" value="Genomic_DNA"/>
</dbReference>
<evidence type="ECO:0000313" key="2">
    <source>
        <dbReference type="EMBL" id="EFC45472.1"/>
    </source>
</evidence>
<protein>
    <submittedName>
        <fullName evidence="2">Predicted protein</fullName>
    </submittedName>
</protein>
<evidence type="ECO:0000313" key="3">
    <source>
        <dbReference type="Proteomes" id="UP000006671"/>
    </source>
</evidence>
<dbReference type="Proteomes" id="UP000006671">
    <property type="component" value="Unassembled WGS sequence"/>
</dbReference>
<dbReference type="InParanoid" id="D2VCS9"/>
<accession>D2VCS9</accession>
<organism evidence="3">
    <name type="scientific">Naegleria gruberi</name>
    <name type="common">Amoeba</name>
    <dbReference type="NCBI Taxonomy" id="5762"/>
    <lineage>
        <taxon>Eukaryota</taxon>
        <taxon>Discoba</taxon>
        <taxon>Heterolobosea</taxon>
        <taxon>Tetramitia</taxon>
        <taxon>Eutetramitia</taxon>
        <taxon>Vahlkampfiidae</taxon>
        <taxon>Naegleria</taxon>
    </lineage>
</organism>
<proteinExistence type="predicted"/>
<name>D2VCS9_NAEGR</name>
<dbReference type="RefSeq" id="XP_002678216.1">
    <property type="nucleotide sequence ID" value="XM_002678170.1"/>
</dbReference>
<dbReference type="GeneID" id="8857364"/>
<evidence type="ECO:0000256" key="1">
    <source>
        <dbReference type="SAM" id="Phobius"/>
    </source>
</evidence>
<gene>
    <name evidence="2" type="ORF">NAEGRDRAFT_66679</name>
</gene>
<keyword evidence="1" id="KW-0472">Membrane</keyword>
<dbReference type="OMA" id="ISTIIIC"/>
<sequence>MSTRKPLLSHDYQTSTQRKRKQLIVTLISTIIICSVLAIIGIVVIPIGILNSQPPVYCYSTDELKSFEYGTVIDIELNNNLVFNLFKKGNLIGKFKYRSWAIPSRIDLITNLDQGSIDGRLISLSLNTFKVELNKCQNSSEIPFLYFGKINYDLMNYKIYDENNNLNLIIEKYDTVWNNYNIKSTTSNTIYGTIKASENTYLNKNWKLTIQTHNNQTQIDWRRVLYIIPSIYYNTRYKS</sequence>
<keyword evidence="3" id="KW-1185">Reference proteome</keyword>
<keyword evidence="1" id="KW-0812">Transmembrane</keyword>
<keyword evidence="1" id="KW-1133">Transmembrane helix</keyword>